<keyword evidence="4" id="KW-0804">Transcription</keyword>
<dbReference type="Pfam" id="PF04719">
    <property type="entry name" value="TAFII28"/>
    <property type="match status" value="1"/>
</dbReference>
<name>A0A922I7S1_DERFA</name>
<evidence type="ECO:0000313" key="7">
    <source>
        <dbReference type="EMBL" id="KAH9526546.1"/>
    </source>
</evidence>
<dbReference type="GO" id="GO:0046982">
    <property type="term" value="F:protein heterodimerization activity"/>
    <property type="evidence" value="ECO:0007669"/>
    <property type="project" value="InterPro"/>
</dbReference>
<dbReference type="SUPFAM" id="SSF47113">
    <property type="entry name" value="Histone-fold"/>
    <property type="match status" value="1"/>
</dbReference>
<dbReference type="InterPro" id="IPR045127">
    <property type="entry name" value="TAF11-like"/>
</dbReference>
<reference evidence="7" key="1">
    <citation type="submission" date="2013-05" db="EMBL/GenBank/DDBJ databases">
        <authorList>
            <person name="Yim A.K.Y."/>
            <person name="Chan T.F."/>
            <person name="Ji K.M."/>
            <person name="Liu X.Y."/>
            <person name="Zhou J.W."/>
            <person name="Li R.Q."/>
            <person name="Yang K.Y."/>
            <person name="Li J."/>
            <person name="Li M."/>
            <person name="Law P.T.W."/>
            <person name="Wu Y.L."/>
            <person name="Cai Z.L."/>
            <person name="Qin H."/>
            <person name="Bao Y."/>
            <person name="Leung R.K.K."/>
            <person name="Ng P.K.S."/>
            <person name="Zou J."/>
            <person name="Zhong X.J."/>
            <person name="Ran P.X."/>
            <person name="Zhong N.S."/>
            <person name="Liu Z.G."/>
            <person name="Tsui S.K.W."/>
        </authorList>
    </citation>
    <scope>NUCLEOTIDE SEQUENCE</scope>
    <source>
        <strain evidence="7">Derf</strain>
        <tissue evidence="7">Whole organism</tissue>
    </source>
</reference>
<dbReference type="InterPro" id="IPR009072">
    <property type="entry name" value="Histone-fold"/>
</dbReference>
<organism evidence="7 8">
    <name type="scientific">Dermatophagoides farinae</name>
    <name type="common">American house dust mite</name>
    <dbReference type="NCBI Taxonomy" id="6954"/>
    <lineage>
        <taxon>Eukaryota</taxon>
        <taxon>Metazoa</taxon>
        <taxon>Ecdysozoa</taxon>
        <taxon>Arthropoda</taxon>
        <taxon>Chelicerata</taxon>
        <taxon>Arachnida</taxon>
        <taxon>Acari</taxon>
        <taxon>Acariformes</taxon>
        <taxon>Sarcoptiformes</taxon>
        <taxon>Astigmata</taxon>
        <taxon>Psoroptidia</taxon>
        <taxon>Analgoidea</taxon>
        <taxon>Pyroglyphidae</taxon>
        <taxon>Dermatophagoidinae</taxon>
        <taxon>Dermatophagoides</taxon>
    </lineage>
</organism>
<evidence type="ECO:0000256" key="2">
    <source>
        <dbReference type="ARBA" id="ARBA00009788"/>
    </source>
</evidence>
<evidence type="ECO:0000256" key="4">
    <source>
        <dbReference type="ARBA" id="ARBA00023163"/>
    </source>
</evidence>
<evidence type="ECO:0000256" key="5">
    <source>
        <dbReference type="ARBA" id="ARBA00023242"/>
    </source>
</evidence>
<evidence type="ECO:0000259" key="6">
    <source>
        <dbReference type="Pfam" id="PF04719"/>
    </source>
</evidence>
<dbReference type="Gene3D" id="1.10.20.10">
    <property type="entry name" value="Histone, subunit A"/>
    <property type="match status" value="1"/>
</dbReference>
<dbReference type="CDD" id="cd08048">
    <property type="entry name" value="HFD_TAF11"/>
    <property type="match status" value="1"/>
</dbReference>
<dbReference type="PANTHER" id="PTHR13218:SF8">
    <property type="entry name" value="TRANSCRIPTION INITIATION FACTOR TFIID SUBUNIT 11"/>
    <property type="match status" value="1"/>
</dbReference>
<evidence type="ECO:0000313" key="8">
    <source>
        <dbReference type="Proteomes" id="UP000790347"/>
    </source>
</evidence>
<reference evidence="7" key="2">
    <citation type="journal article" date="2022" name="Res Sq">
        <title>Comparative Genomics Reveals Insights into the Divergent Evolution of Astigmatic Mites and Household Pest Adaptations.</title>
        <authorList>
            <person name="Xiong Q."/>
            <person name="Wan A.T.-Y."/>
            <person name="Liu X.-Y."/>
            <person name="Fung C.S.-H."/>
            <person name="Xiao X."/>
            <person name="Malainual N."/>
            <person name="Hou J."/>
            <person name="Wang L."/>
            <person name="Wang M."/>
            <person name="Yang K."/>
            <person name="Cui Y."/>
            <person name="Leung E."/>
            <person name="Nong W."/>
            <person name="Shin S.-K."/>
            <person name="Au S."/>
            <person name="Jeong K.Y."/>
            <person name="Chew F.T."/>
            <person name="Hui J."/>
            <person name="Leung T.F."/>
            <person name="Tungtrongchitr A."/>
            <person name="Zhong N."/>
            <person name="Liu Z."/>
            <person name="Tsui S."/>
        </authorList>
    </citation>
    <scope>NUCLEOTIDE SEQUENCE</scope>
    <source>
        <strain evidence="7">Derf</strain>
        <tissue evidence="7">Whole organism</tissue>
    </source>
</reference>
<dbReference type="InterPro" id="IPR006809">
    <property type="entry name" value="TAFII28_dom"/>
</dbReference>
<accession>A0A922I7S1</accession>
<evidence type="ECO:0000256" key="1">
    <source>
        <dbReference type="ARBA" id="ARBA00004123"/>
    </source>
</evidence>
<keyword evidence="8" id="KW-1185">Reference proteome</keyword>
<sequence>MDEMHTTAPMASMTWNDKMMILLENFNHEQFSRYEMCRRSKFSKSVMKKFIRSITDVMINDKTAIALAGIAKVYVGELIETDYQQKIGENGPLTPKHLRESFRQLNRNNQRRVSSPSLSEFHVFDSSVCHHENKANKTNKTDTKKKSAYKISLNQSKSDNKCCEEQIMQNSCKHEQQQQKKIS</sequence>
<dbReference type="GO" id="GO:0016251">
    <property type="term" value="F:RNA polymerase II general transcription initiation factor activity"/>
    <property type="evidence" value="ECO:0007669"/>
    <property type="project" value="TreeGrafter"/>
</dbReference>
<evidence type="ECO:0000256" key="3">
    <source>
        <dbReference type="ARBA" id="ARBA00023015"/>
    </source>
</evidence>
<dbReference type="Proteomes" id="UP000790347">
    <property type="component" value="Unassembled WGS sequence"/>
</dbReference>
<feature type="domain" description="TAFII28-like protein" evidence="6">
    <location>
        <begin position="21"/>
        <end position="104"/>
    </location>
</feature>
<comment type="similarity">
    <text evidence="2">Belongs to the TAF11 family.</text>
</comment>
<dbReference type="GO" id="GO:0051123">
    <property type="term" value="P:RNA polymerase II preinitiation complex assembly"/>
    <property type="evidence" value="ECO:0007669"/>
    <property type="project" value="InterPro"/>
</dbReference>
<dbReference type="PANTHER" id="PTHR13218">
    <property type="entry name" value="TRANSCRIPTION INITIATION FACTOR TFIID SUBUNIT 11-RELATED"/>
    <property type="match status" value="1"/>
</dbReference>
<comment type="caution">
    <text evidence="7">The sequence shown here is derived from an EMBL/GenBank/DDBJ whole genome shotgun (WGS) entry which is preliminary data.</text>
</comment>
<dbReference type="EMBL" id="ASGP02000001">
    <property type="protein sequence ID" value="KAH9526546.1"/>
    <property type="molecule type" value="Genomic_DNA"/>
</dbReference>
<proteinExistence type="inferred from homology"/>
<keyword evidence="3" id="KW-0805">Transcription regulation</keyword>
<keyword evidence="5" id="KW-0539">Nucleus</keyword>
<gene>
    <name evidence="7" type="primary">TAF11_1</name>
    <name evidence="7" type="ORF">DERF_000622</name>
</gene>
<comment type="subcellular location">
    <subcellularLocation>
        <location evidence="1">Nucleus</location>
    </subcellularLocation>
</comment>
<dbReference type="AlphaFoldDB" id="A0A922I7S1"/>
<dbReference type="GO" id="GO:0005669">
    <property type="term" value="C:transcription factor TFIID complex"/>
    <property type="evidence" value="ECO:0007669"/>
    <property type="project" value="InterPro"/>
</dbReference>
<protein>
    <submittedName>
        <fullName evidence="7">Transcription initiation factor TFIID subunit 11</fullName>
    </submittedName>
</protein>